<dbReference type="EMBL" id="KI913962">
    <property type="protein sequence ID" value="ETW01923.1"/>
    <property type="molecule type" value="Genomic_DNA"/>
</dbReference>
<feature type="region of interest" description="Disordered" evidence="1">
    <location>
        <begin position="752"/>
        <end position="790"/>
    </location>
</feature>
<feature type="region of interest" description="Disordered" evidence="1">
    <location>
        <begin position="382"/>
        <end position="408"/>
    </location>
</feature>
<dbReference type="AlphaFoldDB" id="A0A024U8M5"/>
<dbReference type="VEuPathDB" id="FungiDB:H310_06468"/>
<dbReference type="RefSeq" id="XP_008869771.1">
    <property type="nucleotide sequence ID" value="XM_008871549.1"/>
</dbReference>
<evidence type="ECO:0000256" key="1">
    <source>
        <dbReference type="SAM" id="MobiDB-lite"/>
    </source>
</evidence>
<dbReference type="OrthoDB" id="107839at2759"/>
<feature type="compositionally biased region" description="Basic and acidic residues" evidence="1">
    <location>
        <begin position="1"/>
        <end position="16"/>
    </location>
</feature>
<feature type="compositionally biased region" description="Low complexity" evidence="1">
    <location>
        <begin position="35"/>
        <end position="48"/>
    </location>
</feature>
<organism evidence="2">
    <name type="scientific">Aphanomyces invadans</name>
    <dbReference type="NCBI Taxonomy" id="157072"/>
    <lineage>
        <taxon>Eukaryota</taxon>
        <taxon>Sar</taxon>
        <taxon>Stramenopiles</taxon>
        <taxon>Oomycota</taxon>
        <taxon>Saprolegniomycetes</taxon>
        <taxon>Saprolegniales</taxon>
        <taxon>Verrucalvaceae</taxon>
        <taxon>Aphanomyces</taxon>
    </lineage>
</organism>
<name>A0A024U8M5_9STRA</name>
<dbReference type="PANTHER" id="PTHR31827:SF1">
    <property type="entry name" value="EMB|CAB89363.1"/>
    <property type="match status" value="1"/>
</dbReference>
<dbReference type="GeneID" id="20083518"/>
<feature type="region of interest" description="Disordered" evidence="1">
    <location>
        <begin position="1"/>
        <end position="48"/>
    </location>
</feature>
<feature type="compositionally biased region" description="Polar residues" evidence="1">
    <location>
        <begin position="752"/>
        <end position="773"/>
    </location>
</feature>
<feature type="region of interest" description="Disordered" evidence="1">
    <location>
        <begin position="458"/>
        <end position="506"/>
    </location>
</feature>
<accession>A0A024U8M5</accession>
<sequence length="790" mass="85600">MEGHDVHHGSAVEAKPDSVLSPKQQEQHQYGGDGSSIADGAAGTSSDGAAAAFTCKTKGCATSVAAPDTACSLHGARPRRTRPASSRISHATSPPPPQAPTTRKSASSRSKAPLPQTLDALPTATIELTGDASAQKCSYHDCPNRAKVSQSYGIFCNRHAVVFPCGFPGCRDKAPTNGTRCPKHQEHGTTMLDEALAVRSQSIPVCRTKGCFKNDQGRGFCRGHEKLMMATGQLPHAINKRRLNSAYTMCCYPNCGKHSQRNHLCRIHGNDLIKQAQHLVDTKQTTQSFEDTLASLQRELRRCTHPDCDKNAQRDRLCTTHYHLRGQAEKGLDAKQLTSMALTDASMSKEKVLKFCSEAQCTQPVYCNWLCQPHYEQREKKSGHKQQLAKQPAAASQHIESAAKSSRVKTDYLTASASTTGMVDLLDHHHASSSVQQRDHHLYADALSLHDEYGKKLHEQPHHHHHHHAPSDQRHPSNPTSYWDPHLSSPAFPSTSRHQLHPSNPLATSGLTRYGYLEYNDAPSTVFFQDAAGFPPSRTTCANPTCSRQVLGKGLCEMCLGVPPHVHFPFASSSSATSAFDVKPPPSSTSSSDHFAWTPSTGSFHFNDTTKPPHGSTHHFASTPSSSRTCNFDECQTVSKAPLCLVHANATLCVAPLCEEMVSVPGFCTDHALDNSCAVPGCHMAVLGSNPTTCVHHVAATRCSHSQCYKYATKTSNDVHCTVHDVGMMGVIDHCKLCEMYDMACPLVGSTTATNSSSRPNTSTLAKENTPHNSAAAPHFTTLSGHKLSL</sequence>
<protein>
    <submittedName>
        <fullName evidence="2">Uncharacterized protein</fullName>
    </submittedName>
</protein>
<feature type="compositionally biased region" description="Polar residues" evidence="1">
    <location>
        <begin position="491"/>
        <end position="506"/>
    </location>
</feature>
<dbReference type="eggNOG" id="ENOG502QWGZ">
    <property type="taxonomic scope" value="Eukaryota"/>
</dbReference>
<gene>
    <name evidence="2" type="ORF">H310_06468</name>
</gene>
<dbReference type="PANTHER" id="PTHR31827">
    <property type="entry name" value="EMB|CAB89363.1"/>
    <property type="match status" value="1"/>
</dbReference>
<reference evidence="2" key="1">
    <citation type="submission" date="2013-12" db="EMBL/GenBank/DDBJ databases">
        <title>The Genome Sequence of Aphanomyces invadans NJM9701.</title>
        <authorList>
            <consortium name="The Broad Institute Genomics Platform"/>
            <person name="Russ C."/>
            <person name="Tyler B."/>
            <person name="van West P."/>
            <person name="Dieguez-Uribeondo J."/>
            <person name="Young S.K."/>
            <person name="Zeng Q."/>
            <person name="Gargeya S."/>
            <person name="Fitzgerald M."/>
            <person name="Abouelleil A."/>
            <person name="Alvarado L."/>
            <person name="Chapman S.B."/>
            <person name="Gainer-Dewar J."/>
            <person name="Goldberg J."/>
            <person name="Griggs A."/>
            <person name="Gujja S."/>
            <person name="Hansen M."/>
            <person name="Howarth C."/>
            <person name="Imamovic A."/>
            <person name="Ireland A."/>
            <person name="Larimer J."/>
            <person name="McCowan C."/>
            <person name="Murphy C."/>
            <person name="Pearson M."/>
            <person name="Poon T.W."/>
            <person name="Priest M."/>
            <person name="Roberts A."/>
            <person name="Saif S."/>
            <person name="Shea T."/>
            <person name="Sykes S."/>
            <person name="Wortman J."/>
            <person name="Nusbaum C."/>
            <person name="Birren B."/>
        </authorList>
    </citation>
    <scope>NUCLEOTIDE SEQUENCE [LARGE SCALE GENOMIC DNA]</scope>
    <source>
        <strain evidence="2">NJM9701</strain>
    </source>
</reference>
<feature type="region of interest" description="Disordered" evidence="1">
    <location>
        <begin position="72"/>
        <end position="119"/>
    </location>
</feature>
<proteinExistence type="predicted"/>
<evidence type="ECO:0000313" key="2">
    <source>
        <dbReference type="EMBL" id="ETW01923.1"/>
    </source>
</evidence>